<dbReference type="Pfam" id="PF01370">
    <property type="entry name" value="Epimerase"/>
    <property type="match status" value="1"/>
</dbReference>
<dbReference type="EMBL" id="JACPSX010000012">
    <property type="protein sequence ID" value="MBI3013630.1"/>
    <property type="molecule type" value="Genomic_DNA"/>
</dbReference>
<dbReference type="PANTHER" id="PTHR43000">
    <property type="entry name" value="DTDP-D-GLUCOSE 4,6-DEHYDRATASE-RELATED"/>
    <property type="match status" value="1"/>
</dbReference>
<accession>A0A932LZE0</accession>
<protein>
    <submittedName>
        <fullName evidence="3">NAD-dependent epimerase/dehydratase family protein</fullName>
    </submittedName>
</protein>
<comment type="similarity">
    <text evidence="1">Belongs to the NAD(P)-dependent epimerase/dehydratase family.</text>
</comment>
<dbReference type="SUPFAM" id="SSF51735">
    <property type="entry name" value="NAD(P)-binding Rossmann-fold domains"/>
    <property type="match status" value="1"/>
</dbReference>
<evidence type="ECO:0000256" key="1">
    <source>
        <dbReference type="ARBA" id="ARBA00007637"/>
    </source>
</evidence>
<organism evidence="3 4">
    <name type="scientific">Tectimicrobiota bacterium</name>
    <dbReference type="NCBI Taxonomy" id="2528274"/>
    <lineage>
        <taxon>Bacteria</taxon>
        <taxon>Pseudomonadati</taxon>
        <taxon>Nitrospinota/Tectimicrobiota group</taxon>
        <taxon>Candidatus Tectimicrobiota</taxon>
    </lineage>
</organism>
<name>A0A932LZE0_UNCTE</name>
<dbReference type="AlphaFoldDB" id="A0A932LZE0"/>
<comment type="caution">
    <text evidence="3">The sequence shown here is derived from an EMBL/GenBank/DDBJ whole genome shotgun (WGS) entry which is preliminary data.</text>
</comment>
<sequence>MTIQGKRIFLTGGAGFIGSTLAGRLLEDNEVVIYDSFERDALSAREFSHHKNLRRIRGDILDHAGIQSAMEGANIVVHLAAIAGVDTVIKSPTSTMRVNLLGTYNVLQAALGLTNCERVVTFSTSEVFGTYAYRVSEDDTVNTGAVGEARWTYAVSKLAGEHMSYAYFKEFALPTVIVRPFNVYGPGQVGEGAIHVFVQRSLSGQDLLIHGDGDQIRSWTYIDDMVDGILLVMGRPEAVGQSFNLGNPRGTVTVNGLAELILAVTGSSSKIAYVPRQAADVELRIPSIEKARTLLGFQPIVGLREGIERTVAWYRILRNNDR</sequence>
<evidence type="ECO:0000313" key="4">
    <source>
        <dbReference type="Proteomes" id="UP000741360"/>
    </source>
</evidence>
<gene>
    <name evidence="3" type="ORF">HYY65_00885</name>
</gene>
<proteinExistence type="inferred from homology"/>
<dbReference type="InterPro" id="IPR036291">
    <property type="entry name" value="NAD(P)-bd_dom_sf"/>
</dbReference>
<dbReference type="Proteomes" id="UP000741360">
    <property type="component" value="Unassembled WGS sequence"/>
</dbReference>
<feature type="domain" description="NAD-dependent epimerase/dehydratase" evidence="2">
    <location>
        <begin position="8"/>
        <end position="246"/>
    </location>
</feature>
<evidence type="ECO:0000259" key="2">
    <source>
        <dbReference type="Pfam" id="PF01370"/>
    </source>
</evidence>
<dbReference type="InterPro" id="IPR001509">
    <property type="entry name" value="Epimerase_deHydtase"/>
</dbReference>
<dbReference type="Gene3D" id="3.40.50.720">
    <property type="entry name" value="NAD(P)-binding Rossmann-like Domain"/>
    <property type="match status" value="1"/>
</dbReference>
<evidence type="ECO:0000313" key="3">
    <source>
        <dbReference type="EMBL" id="MBI3013630.1"/>
    </source>
</evidence>
<reference evidence="3" key="1">
    <citation type="submission" date="2020-07" db="EMBL/GenBank/DDBJ databases">
        <title>Huge and variable diversity of episymbiotic CPR bacteria and DPANN archaea in groundwater ecosystems.</title>
        <authorList>
            <person name="He C.Y."/>
            <person name="Keren R."/>
            <person name="Whittaker M."/>
            <person name="Farag I.F."/>
            <person name="Doudna J."/>
            <person name="Cate J.H.D."/>
            <person name="Banfield J.F."/>
        </authorList>
    </citation>
    <scope>NUCLEOTIDE SEQUENCE</scope>
    <source>
        <strain evidence="3">NC_groundwater_717_Ag_S-0.2um_59_8</strain>
    </source>
</reference>